<evidence type="ECO:0000256" key="1">
    <source>
        <dbReference type="ARBA" id="ARBA00004141"/>
    </source>
</evidence>
<comment type="subcellular location">
    <subcellularLocation>
        <location evidence="1">Membrane</location>
        <topology evidence="1">Multi-pass membrane protein</topology>
    </subcellularLocation>
</comment>
<evidence type="ECO:0000259" key="7">
    <source>
        <dbReference type="PROSITE" id="PS50850"/>
    </source>
</evidence>
<dbReference type="EMBL" id="CAJNDS010002688">
    <property type="protein sequence ID" value="CAE7565309.1"/>
    <property type="molecule type" value="Genomic_DNA"/>
</dbReference>
<dbReference type="SUPFAM" id="SSF103473">
    <property type="entry name" value="MFS general substrate transporter"/>
    <property type="match status" value="1"/>
</dbReference>
<feature type="transmembrane region" description="Helical" evidence="6">
    <location>
        <begin position="74"/>
        <end position="93"/>
    </location>
</feature>
<sequence length="481" mass="50702">MDGEEELGNCSFLQVSLQSDAQLDLQEEGIRRYGPGLASPVLTVICFGLLVLVARGAPWREGRGSQDGEGSKGGLPITVLVLMGLTMGLDFFCTDQYQPSMLHMSHHFGVAGEAMASTIQIHQMCCALAMPCVGRWLCKHGIRPMILCCQLFFAASTLSCAFSPSFGWFAAGRALQGISASSSVAISAMLSAAYTDRREMLRAANLVSCIALVGHIAGPAAGGFLASAFGWRFGFLAVFCLAALITLANYLLLPDLTTEKAPEAPTATEGGNGRILWRQLLVLMGLSLLRGSSYVVMSTNSFVFEAHYGLSIQRAALLMSVLVAAGAFGMAASTTLGFSPTEALNLFSPLLVLSAGYMALVATLMISDNPLTYMSGVALHQFLAHGPTWAVLAEAQQDSGLDDAGLPPHVYAGMMNAFASMLSLFGLGAIKGGPSTVLYVLAIMSFTSQACIRAGSLWAAAKQLARQAFADSGAEFKPIDE</sequence>
<dbReference type="AlphaFoldDB" id="A0A812UH82"/>
<name>A0A812UH82_9DINO</name>
<keyword evidence="5 6" id="KW-0472">Membrane</keyword>
<evidence type="ECO:0000256" key="5">
    <source>
        <dbReference type="ARBA" id="ARBA00023136"/>
    </source>
</evidence>
<feature type="transmembrane region" description="Helical" evidence="6">
    <location>
        <begin position="174"/>
        <end position="194"/>
    </location>
</feature>
<proteinExistence type="predicted"/>
<evidence type="ECO:0000256" key="2">
    <source>
        <dbReference type="ARBA" id="ARBA00022448"/>
    </source>
</evidence>
<evidence type="ECO:0000256" key="3">
    <source>
        <dbReference type="ARBA" id="ARBA00022692"/>
    </source>
</evidence>
<dbReference type="GO" id="GO:0022857">
    <property type="term" value="F:transmembrane transporter activity"/>
    <property type="evidence" value="ECO:0007669"/>
    <property type="project" value="InterPro"/>
</dbReference>
<dbReference type="GO" id="GO:0016020">
    <property type="term" value="C:membrane"/>
    <property type="evidence" value="ECO:0007669"/>
    <property type="project" value="UniProtKB-SubCell"/>
</dbReference>
<feature type="transmembrane region" description="Helical" evidence="6">
    <location>
        <begin position="317"/>
        <end position="339"/>
    </location>
</feature>
<dbReference type="Gene3D" id="1.20.1720.10">
    <property type="entry name" value="Multidrug resistance protein D"/>
    <property type="match status" value="1"/>
</dbReference>
<accession>A0A812UH82</accession>
<dbReference type="PROSITE" id="PS50850">
    <property type="entry name" value="MFS"/>
    <property type="match status" value="1"/>
</dbReference>
<reference evidence="8" key="1">
    <citation type="submission" date="2021-02" db="EMBL/GenBank/DDBJ databases">
        <authorList>
            <person name="Dougan E. K."/>
            <person name="Rhodes N."/>
            <person name="Thang M."/>
            <person name="Chan C."/>
        </authorList>
    </citation>
    <scope>NUCLEOTIDE SEQUENCE</scope>
</reference>
<evidence type="ECO:0000313" key="9">
    <source>
        <dbReference type="Proteomes" id="UP000604046"/>
    </source>
</evidence>
<feature type="transmembrane region" description="Helical" evidence="6">
    <location>
        <begin position="346"/>
        <end position="366"/>
    </location>
</feature>
<protein>
    <submittedName>
        <fullName evidence="8">M6 protein</fullName>
    </submittedName>
</protein>
<dbReference type="PANTHER" id="PTHR42718:SF9">
    <property type="entry name" value="MAJOR FACILITATOR SUPERFAMILY MULTIDRUG TRANSPORTER MFSC"/>
    <property type="match status" value="1"/>
</dbReference>
<dbReference type="InterPro" id="IPR020846">
    <property type="entry name" value="MFS_dom"/>
</dbReference>
<feature type="transmembrane region" description="Helical" evidence="6">
    <location>
        <begin position="33"/>
        <end position="54"/>
    </location>
</feature>
<feature type="transmembrane region" description="Helical" evidence="6">
    <location>
        <begin position="145"/>
        <end position="168"/>
    </location>
</feature>
<evidence type="ECO:0000313" key="8">
    <source>
        <dbReference type="EMBL" id="CAE7565309.1"/>
    </source>
</evidence>
<feature type="transmembrane region" description="Helical" evidence="6">
    <location>
        <begin position="280"/>
        <end position="297"/>
    </location>
</feature>
<dbReference type="Proteomes" id="UP000604046">
    <property type="component" value="Unassembled WGS sequence"/>
</dbReference>
<keyword evidence="3 6" id="KW-0812">Transmembrane</keyword>
<feature type="transmembrane region" description="Helical" evidence="6">
    <location>
        <begin position="233"/>
        <end position="253"/>
    </location>
</feature>
<gene>
    <name evidence="8" type="primary">M6</name>
    <name evidence="8" type="ORF">SNAT2548_LOCUS32013</name>
</gene>
<feature type="transmembrane region" description="Helical" evidence="6">
    <location>
        <begin position="206"/>
        <end position="227"/>
    </location>
</feature>
<feature type="domain" description="Major facilitator superfamily (MFS) profile" evidence="7">
    <location>
        <begin position="76"/>
        <end position="481"/>
    </location>
</feature>
<dbReference type="OrthoDB" id="3936150at2759"/>
<keyword evidence="9" id="KW-1185">Reference proteome</keyword>
<keyword evidence="4 6" id="KW-1133">Transmembrane helix</keyword>
<dbReference type="InterPro" id="IPR011701">
    <property type="entry name" value="MFS"/>
</dbReference>
<dbReference type="InterPro" id="IPR036259">
    <property type="entry name" value="MFS_trans_sf"/>
</dbReference>
<evidence type="ECO:0000256" key="4">
    <source>
        <dbReference type="ARBA" id="ARBA00022989"/>
    </source>
</evidence>
<evidence type="ECO:0000256" key="6">
    <source>
        <dbReference type="SAM" id="Phobius"/>
    </source>
</evidence>
<dbReference type="Pfam" id="PF07690">
    <property type="entry name" value="MFS_1"/>
    <property type="match status" value="1"/>
</dbReference>
<dbReference type="PANTHER" id="PTHR42718">
    <property type="entry name" value="MAJOR FACILITATOR SUPERFAMILY MULTIDRUG TRANSPORTER MFSC"/>
    <property type="match status" value="1"/>
</dbReference>
<keyword evidence="2" id="KW-0813">Transport</keyword>
<organism evidence="8 9">
    <name type="scientific">Symbiodinium natans</name>
    <dbReference type="NCBI Taxonomy" id="878477"/>
    <lineage>
        <taxon>Eukaryota</taxon>
        <taxon>Sar</taxon>
        <taxon>Alveolata</taxon>
        <taxon>Dinophyceae</taxon>
        <taxon>Suessiales</taxon>
        <taxon>Symbiodiniaceae</taxon>
        <taxon>Symbiodinium</taxon>
    </lineage>
</organism>
<comment type="caution">
    <text evidence="8">The sequence shown here is derived from an EMBL/GenBank/DDBJ whole genome shotgun (WGS) entry which is preliminary data.</text>
</comment>